<sequence>MTAGSACCWAAGVLGVVFLALQFDSISCNSPMFGTVNGSVTFPVSSSVPFTEIMWTKNRDKVLEWEADSHVRVFPPFKDRVHLDTTSGSLTIFKLTSSDEGDYKLDSSSTGDTSFTLKVIGPLPSPTLNCTSVAEYITINCRIPESYNFTQYLNYSWNCFPALCKNGSNMSEVLIKRNNDLSQEIRCTVHSPLSKQTSLLVLATCVPDEHSRNRFTIIPAVVLVALVAGVTFLLFKRGFPQRGRETERTEDDSSGREVEEERKPSPGATCGQEQITPRRSDSSHNSA</sequence>
<organism evidence="8 10">
    <name type="scientific">Enhydra lutris kenyoni</name>
    <name type="common">northern sea otter</name>
    <dbReference type="NCBI Taxonomy" id="391180"/>
    <lineage>
        <taxon>Eukaryota</taxon>
        <taxon>Metazoa</taxon>
        <taxon>Chordata</taxon>
        <taxon>Craniata</taxon>
        <taxon>Vertebrata</taxon>
        <taxon>Euteleostomi</taxon>
        <taxon>Mammalia</taxon>
        <taxon>Eutheria</taxon>
        <taxon>Laurasiatheria</taxon>
        <taxon>Carnivora</taxon>
        <taxon>Caniformia</taxon>
        <taxon>Musteloidea</taxon>
        <taxon>Mustelidae</taxon>
        <taxon>Lutrinae</taxon>
        <taxon>Enhydra</taxon>
    </lineage>
</organism>
<dbReference type="InterPro" id="IPR015631">
    <property type="entry name" value="CD2/SLAM_rcpt"/>
</dbReference>
<evidence type="ECO:0000256" key="1">
    <source>
        <dbReference type="ARBA" id="ARBA00004370"/>
    </source>
</evidence>
<dbReference type="Proteomes" id="UP000248482">
    <property type="component" value="Unplaced"/>
</dbReference>
<feature type="region of interest" description="Disordered" evidence="5">
    <location>
        <begin position="243"/>
        <end position="287"/>
    </location>
</feature>
<dbReference type="STRING" id="391180.A0A2Y9J1E3"/>
<dbReference type="RefSeq" id="XP_022351900.1">
    <property type="nucleotide sequence ID" value="XM_022496192.1"/>
</dbReference>
<proteinExistence type="predicted"/>
<name>A0A2Y9J1E3_ENHLU</name>
<feature type="compositionally biased region" description="Basic and acidic residues" evidence="5">
    <location>
        <begin position="276"/>
        <end position="287"/>
    </location>
</feature>
<accession>A0A2Y9J1E3</accession>
<keyword evidence="6" id="KW-0812">Transmembrane</keyword>
<keyword evidence="8" id="KW-1185">Reference proteome</keyword>
<dbReference type="GeneID" id="111142848"/>
<dbReference type="OrthoDB" id="9427418at2759"/>
<protein>
    <submittedName>
        <fullName evidence="9 10">Lymphocyte function-associated antigen 3 isoform X1</fullName>
    </submittedName>
</protein>
<reference evidence="9 10" key="1">
    <citation type="submission" date="2025-04" db="UniProtKB">
        <authorList>
            <consortium name="RefSeq"/>
        </authorList>
    </citation>
    <scope>IDENTIFICATION</scope>
    <source>
        <tissue evidence="9 10">Blood</tissue>
    </source>
</reference>
<dbReference type="KEGG" id="elk:111142848"/>
<dbReference type="RefSeq" id="XP_022351899.1">
    <property type="nucleotide sequence ID" value="XM_022496191.1"/>
</dbReference>
<feature type="chain" id="PRO_5044582942" evidence="7">
    <location>
        <begin position="29"/>
        <end position="287"/>
    </location>
</feature>
<evidence type="ECO:0000256" key="4">
    <source>
        <dbReference type="ARBA" id="ARBA00023180"/>
    </source>
</evidence>
<dbReference type="GO" id="GO:0016020">
    <property type="term" value="C:membrane"/>
    <property type="evidence" value="ECO:0007669"/>
    <property type="project" value="UniProtKB-SubCell"/>
</dbReference>
<evidence type="ECO:0000313" key="10">
    <source>
        <dbReference type="RefSeq" id="XP_022351900.1"/>
    </source>
</evidence>
<dbReference type="Gene3D" id="2.60.40.10">
    <property type="entry name" value="Immunoglobulins"/>
    <property type="match status" value="1"/>
</dbReference>
<evidence type="ECO:0000256" key="6">
    <source>
        <dbReference type="SAM" id="Phobius"/>
    </source>
</evidence>
<keyword evidence="2 7" id="KW-0732">Signal</keyword>
<feature type="transmembrane region" description="Helical" evidence="6">
    <location>
        <begin position="215"/>
        <end position="235"/>
    </location>
</feature>
<dbReference type="PANTHER" id="PTHR12080:SF55">
    <property type="entry name" value="LYMPHOCYTE FUNCTION-ASSOCIATED ANTIGEN 3"/>
    <property type="match status" value="1"/>
</dbReference>
<evidence type="ECO:0000313" key="9">
    <source>
        <dbReference type="RefSeq" id="XP_022351899.1"/>
    </source>
</evidence>
<keyword evidence="4" id="KW-0325">Glycoprotein</keyword>
<dbReference type="InterPro" id="IPR013783">
    <property type="entry name" value="Ig-like_fold"/>
</dbReference>
<comment type="subcellular location">
    <subcellularLocation>
        <location evidence="1">Membrane</location>
    </subcellularLocation>
</comment>
<dbReference type="InterPro" id="IPR036179">
    <property type="entry name" value="Ig-like_dom_sf"/>
</dbReference>
<evidence type="ECO:0000313" key="8">
    <source>
        <dbReference type="Proteomes" id="UP000248482"/>
    </source>
</evidence>
<evidence type="ECO:0000256" key="2">
    <source>
        <dbReference type="ARBA" id="ARBA00022729"/>
    </source>
</evidence>
<evidence type="ECO:0000256" key="5">
    <source>
        <dbReference type="SAM" id="MobiDB-lite"/>
    </source>
</evidence>
<dbReference type="PANTHER" id="PTHR12080">
    <property type="entry name" value="SIGNALING LYMPHOCYTIC ACTIVATION MOLECULE"/>
    <property type="match status" value="1"/>
</dbReference>
<dbReference type="GO" id="GO:0009986">
    <property type="term" value="C:cell surface"/>
    <property type="evidence" value="ECO:0007669"/>
    <property type="project" value="TreeGrafter"/>
</dbReference>
<dbReference type="CDD" id="cd05775">
    <property type="entry name" value="IgV_CD2_like_N"/>
    <property type="match status" value="1"/>
</dbReference>
<dbReference type="SUPFAM" id="SSF48726">
    <property type="entry name" value="Immunoglobulin"/>
    <property type="match status" value="1"/>
</dbReference>
<dbReference type="GO" id="GO:0005102">
    <property type="term" value="F:signaling receptor binding"/>
    <property type="evidence" value="ECO:0007669"/>
    <property type="project" value="TreeGrafter"/>
</dbReference>
<gene>
    <name evidence="9 10" type="primary">LOC111142848</name>
</gene>
<dbReference type="AlphaFoldDB" id="A0A2Y9J1E3"/>
<keyword evidence="6" id="KW-1133">Transmembrane helix</keyword>
<feature type="signal peptide" evidence="7">
    <location>
        <begin position="1"/>
        <end position="28"/>
    </location>
</feature>
<evidence type="ECO:0000256" key="7">
    <source>
        <dbReference type="SAM" id="SignalP"/>
    </source>
</evidence>
<evidence type="ECO:0000256" key="3">
    <source>
        <dbReference type="ARBA" id="ARBA00023136"/>
    </source>
</evidence>
<feature type="compositionally biased region" description="Basic and acidic residues" evidence="5">
    <location>
        <begin position="243"/>
        <end position="264"/>
    </location>
</feature>
<keyword evidence="3 6" id="KW-0472">Membrane</keyword>